<dbReference type="Proteomes" id="UP001501358">
    <property type="component" value="Unassembled WGS sequence"/>
</dbReference>
<proteinExistence type="predicted"/>
<evidence type="ECO:0000256" key="1">
    <source>
        <dbReference type="SAM" id="MobiDB-lite"/>
    </source>
</evidence>
<gene>
    <name evidence="3" type="ORF">GCM10010406_26280</name>
</gene>
<evidence type="ECO:0000313" key="4">
    <source>
        <dbReference type="Proteomes" id="UP001501358"/>
    </source>
</evidence>
<name>A0ABP5YXU2_9ACTN</name>
<dbReference type="InterPro" id="IPR058711">
    <property type="entry name" value="SCO6045-like_C"/>
</dbReference>
<feature type="region of interest" description="Disordered" evidence="1">
    <location>
        <begin position="1"/>
        <end position="35"/>
    </location>
</feature>
<feature type="domain" description="SCO6045-like C-terminal" evidence="2">
    <location>
        <begin position="41"/>
        <end position="124"/>
    </location>
</feature>
<accession>A0ABP5YXU2</accession>
<keyword evidence="4" id="KW-1185">Reference proteome</keyword>
<protein>
    <recommendedName>
        <fullName evidence="2">SCO6045-like C-terminal domain-containing protein</fullName>
    </recommendedName>
</protein>
<reference evidence="4" key="1">
    <citation type="journal article" date="2019" name="Int. J. Syst. Evol. Microbiol.">
        <title>The Global Catalogue of Microorganisms (GCM) 10K type strain sequencing project: providing services to taxonomists for standard genome sequencing and annotation.</title>
        <authorList>
            <consortium name="The Broad Institute Genomics Platform"/>
            <consortium name="The Broad Institute Genome Sequencing Center for Infectious Disease"/>
            <person name="Wu L."/>
            <person name="Ma J."/>
        </authorList>
    </citation>
    <scope>NUCLEOTIDE SEQUENCE [LARGE SCALE GENOMIC DNA]</scope>
    <source>
        <strain evidence="4">JCM 6307</strain>
    </source>
</reference>
<feature type="compositionally biased region" description="Gly residues" evidence="1">
    <location>
        <begin position="13"/>
        <end position="34"/>
    </location>
</feature>
<evidence type="ECO:0000313" key="3">
    <source>
        <dbReference type="EMBL" id="GAA2488821.1"/>
    </source>
</evidence>
<organism evidence="3 4">
    <name type="scientific">Streptomyces thermolineatus</name>
    <dbReference type="NCBI Taxonomy" id="44033"/>
    <lineage>
        <taxon>Bacteria</taxon>
        <taxon>Bacillati</taxon>
        <taxon>Actinomycetota</taxon>
        <taxon>Actinomycetes</taxon>
        <taxon>Kitasatosporales</taxon>
        <taxon>Streptomycetaceae</taxon>
        <taxon>Streptomyces</taxon>
    </lineage>
</organism>
<sequence>MSGEKRPAADGTSAGGAGGTSGAGGTGGTGGGTEGARQRLALAQTALLSALVAGTPVPPGFDPARIRAQKAALAAKRANVVARIAPELPRILGDGYRPAFLRHAHRTPMDGGYRHDALAFARDVLGRAELTRRQRGELAQWLYERSGPAPRRGGRIVRLLAGLRTVRADRPARRG</sequence>
<comment type="caution">
    <text evidence="3">The sequence shown here is derived from an EMBL/GenBank/DDBJ whole genome shotgun (WGS) entry which is preliminary data.</text>
</comment>
<dbReference type="EMBL" id="BAAATA010000012">
    <property type="protein sequence ID" value="GAA2488821.1"/>
    <property type="molecule type" value="Genomic_DNA"/>
</dbReference>
<evidence type="ECO:0000259" key="2">
    <source>
        <dbReference type="Pfam" id="PF26136"/>
    </source>
</evidence>
<dbReference type="Pfam" id="PF26136">
    <property type="entry name" value="SCO6045_C"/>
    <property type="match status" value="1"/>
</dbReference>